<feature type="chain" id="PRO_5041234559" description="FAD-binding PCMH-type domain-containing protein" evidence="3">
    <location>
        <begin position="20"/>
        <end position="629"/>
    </location>
</feature>
<evidence type="ECO:0000256" key="1">
    <source>
        <dbReference type="ARBA" id="ARBA00005466"/>
    </source>
</evidence>
<dbReference type="PROSITE" id="PS51387">
    <property type="entry name" value="FAD_PCMH"/>
    <property type="match status" value="1"/>
</dbReference>
<protein>
    <recommendedName>
        <fullName evidence="4">FAD-binding PCMH-type domain-containing protein</fullName>
    </recommendedName>
</protein>
<evidence type="ECO:0000313" key="5">
    <source>
        <dbReference type="EMBL" id="KAK0624970.1"/>
    </source>
</evidence>
<organism evidence="5 6">
    <name type="scientific">Bombardia bombarda</name>
    <dbReference type="NCBI Taxonomy" id="252184"/>
    <lineage>
        <taxon>Eukaryota</taxon>
        <taxon>Fungi</taxon>
        <taxon>Dikarya</taxon>
        <taxon>Ascomycota</taxon>
        <taxon>Pezizomycotina</taxon>
        <taxon>Sordariomycetes</taxon>
        <taxon>Sordariomycetidae</taxon>
        <taxon>Sordariales</taxon>
        <taxon>Lasiosphaeriaceae</taxon>
        <taxon>Bombardia</taxon>
    </lineage>
</organism>
<sequence>MHFFTAALTTAALLDAAQGANLANAPFESIQLTPSDIGKFSALQFGDLKQQAAQQSFRTNCRAFPGSSDWPTDAEWKQLNVSLGSALLRPIPVAAACYQGDFYNATTCQFLVQQAGRTHFWIDDPLTVLTQWPQGSTCMPVLDAVGNCTRGGFPEYVVNATTVKHIQAAINFARNKNLRLIIKNTGHDFGGRSMGAGSLSIWVHNLKSFEFQPNYTSDIYNGMAVRIGAGLESWEHFNHMGESGNISVVAPGGGTVGAVGGWLSAGGHGSLTSKYGLGADQALSINIVTADGRFLTADTKKNKDLFWAVRGGGPSTFGVITSVIMKARPAINITSIPLSFAINMPTPLPANLTFPPNPNTITTAATPDAFWAGINLAYRYSNKILDVGGYCFSYIYPLGPANSFLFTTSHIIPGITATAATALLQPLFTQLLALGINATLPPIPPPINTRYHSRLFPRQNWDDDALFAATFAGVRAGVEAGYNFHGIAYSPTKQVAGYPGNDSAVNPAWRNTVLHGSLMEIQAVGLSAQAAQERVANAKKYTDMWRAVTPGAGAYLNEGSPDEPGWQQSFYGSNYGRLLAVKRERDPWGVFWARTTVGSEAWEVRTSDGYPSSQNGRLCRVERPVFGGV</sequence>
<proteinExistence type="inferred from homology"/>
<reference evidence="5" key="1">
    <citation type="submission" date="2023-06" db="EMBL/GenBank/DDBJ databases">
        <title>Genome-scale phylogeny and comparative genomics of the fungal order Sordariales.</title>
        <authorList>
            <consortium name="Lawrence Berkeley National Laboratory"/>
            <person name="Hensen N."/>
            <person name="Bonometti L."/>
            <person name="Westerberg I."/>
            <person name="Brannstrom I.O."/>
            <person name="Guillou S."/>
            <person name="Cros-Aarteil S."/>
            <person name="Calhoun S."/>
            <person name="Haridas S."/>
            <person name="Kuo A."/>
            <person name="Mondo S."/>
            <person name="Pangilinan J."/>
            <person name="Riley R."/>
            <person name="LaButti K."/>
            <person name="Andreopoulos B."/>
            <person name="Lipzen A."/>
            <person name="Chen C."/>
            <person name="Yanf M."/>
            <person name="Daum C."/>
            <person name="Ng V."/>
            <person name="Clum A."/>
            <person name="Steindorff A."/>
            <person name="Ohm R."/>
            <person name="Martin F."/>
            <person name="Silar P."/>
            <person name="Natvig D."/>
            <person name="Lalanne C."/>
            <person name="Gautier V."/>
            <person name="Ament-velasquez S.L."/>
            <person name="Kruys A."/>
            <person name="Hutchinson M.I."/>
            <person name="Powell A.J."/>
            <person name="Barry K."/>
            <person name="Miller A.N."/>
            <person name="Grigoriev I.V."/>
            <person name="Debuchy R."/>
            <person name="Gladieux P."/>
            <person name="Thoren M.H."/>
            <person name="Johannesson H."/>
        </authorList>
    </citation>
    <scope>NUCLEOTIDE SEQUENCE</scope>
    <source>
        <strain evidence="5">SMH3391-2</strain>
    </source>
</reference>
<keyword evidence="6" id="KW-1185">Reference proteome</keyword>
<evidence type="ECO:0000313" key="6">
    <source>
        <dbReference type="Proteomes" id="UP001174934"/>
    </source>
</evidence>
<dbReference type="Pfam" id="PF01565">
    <property type="entry name" value="FAD_binding_4"/>
    <property type="match status" value="1"/>
</dbReference>
<evidence type="ECO:0000256" key="3">
    <source>
        <dbReference type="SAM" id="SignalP"/>
    </source>
</evidence>
<keyword evidence="3" id="KW-0732">Signal</keyword>
<dbReference type="InterPro" id="IPR016169">
    <property type="entry name" value="FAD-bd_PCMH_sub2"/>
</dbReference>
<evidence type="ECO:0000259" key="4">
    <source>
        <dbReference type="PROSITE" id="PS51387"/>
    </source>
</evidence>
<dbReference type="Pfam" id="PF08031">
    <property type="entry name" value="BBE"/>
    <property type="match status" value="1"/>
</dbReference>
<dbReference type="InterPro" id="IPR036318">
    <property type="entry name" value="FAD-bd_PCMH-like_sf"/>
</dbReference>
<dbReference type="InterPro" id="IPR050432">
    <property type="entry name" value="FAD-linked_Oxidoreductases_BP"/>
</dbReference>
<dbReference type="InterPro" id="IPR016166">
    <property type="entry name" value="FAD-bd_PCMH"/>
</dbReference>
<comment type="similarity">
    <text evidence="1">Belongs to the oxygen-dependent FAD-linked oxidoreductase family.</text>
</comment>
<dbReference type="PANTHER" id="PTHR13878">
    <property type="entry name" value="GULONOLACTONE OXIDASE"/>
    <property type="match status" value="1"/>
</dbReference>
<accession>A0AA39X0F8</accession>
<dbReference type="GO" id="GO:0071949">
    <property type="term" value="F:FAD binding"/>
    <property type="evidence" value="ECO:0007669"/>
    <property type="project" value="InterPro"/>
</dbReference>
<comment type="caution">
    <text evidence="5">The sequence shown here is derived from an EMBL/GenBank/DDBJ whole genome shotgun (WGS) entry which is preliminary data.</text>
</comment>
<dbReference type="InterPro" id="IPR012951">
    <property type="entry name" value="BBE"/>
</dbReference>
<dbReference type="AlphaFoldDB" id="A0AA39X0F8"/>
<dbReference type="Proteomes" id="UP001174934">
    <property type="component" value="Unassembled WGS sequence"/>
</dbReference>
<name>A0AA39X0F8_9PEZI</name>
<evidence type="ECO:0000256" key="2">
    <source>
        <dbReference type="ARBA" id="ARBA00023002"/>
    </source>
</evidence>
<dbReference type="EMBL" id="JAULSR010000003">
    <property type="protein sequence ID" value="KAK0624970.1"/>
    <property type="molecule type" value="Genomic_DNA"/>
</dbReference>
<dbReference type="PANTHER" id="PTHR13878:SF91">
    <property type="entry name" value="FAD BINDING DOMAIN PROTEIN (AFU_ORTHOLOGUE AFUA_6G12070)-RELATED"/>
    <property type="match status" value="1"/>
</dbReference>
<gene>
    <name evidence="5" type="ORF">B0T17DRAFT_507998</name>
</gene>
<dbReference type="GO" id="GO:0016491">
    <property type="term" value="F:oxidoreductase activity"/>
    <property type="evidence" value="ECO:0007669"/>
    <property type="project" value="UniProtKB-KW"/>
</dbReference>
<dbReference type="InterPro" id="IPR006094">
    <property type="entry name" value="Oxid_FAD_bind_N"/>
</dbReference>
<keyword evidence="2" id="KW-0560">Oxidoreductase</keyword>
<feature type="signal peptide" evidence="3">
    <location>
        <begin position="1"/>
        <end position="19"/>
    </location>
</feature>
<dbReference type="Gene3D" id="3.30.465.10">
    <property type="match status" value="2"/>
</dbReference>
<feature type="domain" description="FAD-binding PCMH-type" evidence="4">
    <location>
        <begin position="150"/>
        <end position="330"/>
    </location>
</feature>
<dbReference type="SUPFAM" id="SSF56176">
    <property type="entry name" value="FAD-binding/transporter-associated domain-like"/>
    <property type="match status" value="1"/>
</dbReference>